<reference evidence="3" key="1">
    <citation type="submission" date="2017-09" db="EMBL/GenBank/DDBJ databases">
        <title>Depth-based differentiation of microbial function through sediment-hosted aquifers and enrichment of novel symbionts in the deep terrestrial subsurface.</title>
        <authorList>
            <person name="Probst A.J."/>
            <person name="Ladd B."/>
            <person name="Jarett J.K."/>
            <person name="Geller-Mcgrath D.E."/>
            <person name="Sieber C.M.K."/>
            <person name="Emerson J.B."/>
            <person name="Anantharaman K."/>
            <person name="Thomas B.C."/>
            <person name="Malmstrom R."/>
            <person name="Stieglmeier M."/>
            <person name="Klingl A."/>
            <person name="Woyke T."/>
            <person name="Ryan C.M."/>
            <person name="Banfield J.F."/>
        </authorList>
    </citation>
    <scope>NUCLEOTIDE SEQUENCE [LARGE SCALE GENOMIC DNA]</scope>
</reference>
<accession>A0A2M8GIU4</accession>
<evidence type="ECO:0000313" key="3">
    <source>
        <dbReference type="Proteomes" id="UP000228960"/>
    </source>
</evidence>
<organism evidence="2 3">
    <name type="scientific">Candidatus Shapirobacteria bacterium CG_4_8_14_3_um_filter_35_11</name>
    <dbReference type="NCBI Taxonomy" id="1974874"/>
    <lineage>
        <taxon>Bacteria</taxon>
        <taxon>Candidatus Shapironibacteriota</taxon>
    </lineage>
</organism>
<evidence type="ECO:0000256" key="1">
    <source>
        <dbReference type="SAM" id="Phobius"/>
    </source>
</evidence>
<dbReference type="EMBL" id="PFQM01000119">
    <property type="protein sequence ID" value="PJC79721.1"/>
    <property type="molecule type" value="Genomic_DNA"/>
</dbReference>
<feature type="transmembrane region" description="Helical" evidence="1">
    <location>
        <begin position="16"/>
        <end position="35"/>
    </location>
</feature>
<protein>
    <submittedName>
        <fullName evidence="2">Uncharacterized protein</fullName>
    </submittedName>
</protein>
<sequence length="61" mass="6866">MKKRKVNKKTINNNKFMWILMASVIIMAFLIVTLAKSRDSRSRADDSVEAGVVLPVASDKE</sequence>
<comment type="caution">
    <text evidence="2">The sequence shown here is derived from an EMBL/GenBank/DDBJ whole genome shotgun (WGS) entry which is preliminary data.</text>
</comment>
<keyword evidence="1" id="KW-0812">Transmembrane</keyword>
<dbReference type="Proteomes" id="UP000228960">
    <property type="component" value="Unassembled WGS sequence"/>
</dbReference>
<keyword evidence="1" id="KW-1133">Transmembrane helix</keyword>
<name>A0A2M8GIU4_9BACT</name>
<evidence type="ECO:0000313" key="2">
    <source>
        <dbReference type="EMBL" id="PJC79721.1"/>
    </source>
</evidence>
<dbReference type="AlphaFoldDB" id="A0A2M8GIU4"/>
<proteinExistence type="predicted"/>
<keyword evidence="1" id="KW-0472">Membrane</keyword>
<gene>
    <name evidence="2" type="ORF">CO009_03735</name>
</gene>